<proteinExistence type="predicted"/>
<protein>
    <recommendedName>
        <fullName evidence="1">Tyrosine specific protein phosphatases domain-containing protein</fullName>
    </recommendedName>
</protein>
<dbReference type="InterPro" id="IPR000387">
    <property type="entry name" value="Tyr_Pase_dom"/>
</dbReference>
<organism evidence="2 3">
    <name type="scientific">Penicillium chermesinum</name>
    <dbReference type="NCBI Taxonomy" id="63820"/>
    <lineage>
        <taxon>Eukaryota</taxon>
        <taxon>Fungi</taxon>
        <taxon>Dikarya</taxon>
        <taxon>Ascomycota</taxon>
        <taxon>Pezizomycotina</taxon>
        <taxon>Eurotiomycetes</taxon>
        <taxon>Eurotiomycetidae</taxon>
        <taxon>Eurotiales</taxon>
        <taxon>Aspergillaceae</taxon>
        <taxon>Penicillium</taxon>
    </lineage>
</organism>
<reference evidence="2" key="1">
    <citation type="submission" date="2022-11" db="EMBL/GenBank/DDBJ databases">
        <authorList>
            <person name="Petersen C."/>
        </authorList>
    </citation>
    <scope>NUCLEOTIDE SEQUENCE</scope>
    <source>
        <strain evidence="2">IBT 19713</strain>
    </source>
</reference>
<dbReference type="GO" id="GO:0004721">
    <property type="term" value="F:phosphoprotein phosphatase activity"/>
    <property type="evidence" value="ECO:0007669"/>
    <property type="project" value="InterPro"/>
</dbReference>
<feature type="domain" description="Tyrosine specific protein phosphatases" evidence="1">
    <location>
        <begin position="162"/>
        <end position="228"/>
    </location>
</feature>
<dbReference type="Pfam" id="PF13350">
    <property type="entry name" value="Y_phosphatase3"/>
    <property type="match status" value="1"/>
</dbReference>
<dbReference type="Proteomes" id="UP001150941">
    <property type="component" value="Unassembled WGS sequence"/>
</dbReference>
<dbReference type="AlphaFoldDB" id="A0A9W9NC63"/>
<dbReference type="OrthoDB" id="449382at2759"/>
<dbReference type="InterPro" id="IPR029021">
    <property type="entry name" value="Prot-tyrosine_phosphatase-like"/>
</dbReference>
<dbReference type="PROSITE" id="PS50056">
    <property type="entry name" value="TYR_PHOSPHATASE_2"/>
    <property type="match status" value="1"/>
</dbReference>
<evidence type="ECO:0000313" key="3">
    <source>
        <dbReference type="Proteomes" id="UP001150941"/>
    </source>
</evidence>
<dbReference type="InterPro" id="IPR016130">
    <property type="entry name" value="Tyr_Pase_AS"/>
</dbReference>
<evidence type="ECO:0000313" key="2">
    <source>
        <dbReference type="EMBL" id="KAJ5217162.1"/>
    </source>
</evidence>
<keyword evidence="3" id="KW-1185">Reference proteome</keyword>
<dbReference type="Gene3D" id="3.90.190.10">
    <property type="entry name" value="Protein tyrosine phosphatase superfamily"/>
    <property type="match status" value="1"/>
</dbReference>
<dbReference type="RefSeq" id="XP_058326033.1">
    <property type="nucleotide sequence ID" value="XM_058479465.1"/>
</dbReference>
<dbReference type="EMBL" id="JAPQKS010000008">
    <property type="protein sequence ID" value="KAJ5217162.1"/>
    <property type="molecule type" value="Genomic_DNA"/>
</dbReference>
<dbReference type="PROSITE" id="PS00383">
    <property type="entry name" value="TYR_PHOSPHATASE_1"/>
    <property type="match status" value="1"/>
</dbReference>
<evidence type="ECO:0000259" key="1">
    <source>
        <dbReference type="PROSITE" id="PS50056"/>
    </source>
</evidence>
<sequence length="280" mass="31122">MAESELLPKDWPPFINVDGVSNFRGLGGYVCHPPQTALALINANEAKEWRIRPGFLFRSAQPSQITPAGQETLTKTLSIHSIFDFRSDKDVAFVADHMPGALLDIPETTRYSVPVYRQIDKSWGSAAERYQATSIGLKNQDGSGSGFVNSYTLLARSAAKTGSFRTILQHILQHPDDPILVHCTIGKDRTGAIATDYALTSEGLGSWREYMIQHALQTGELETREQAEYILGSRKEYMLSFLESFEKEFGGARKYFVDLCGMQNSELDKIIASMVVPGYD</sequence>
<dbReference type="GeneID" id="83206769"/>
<reference evidence="2" key="2">
    <citation type="journal article" date="2023" name="IMA Fungus">
        <title>Comparative genomic study of the Penicillium genus elucidates a diverse pangenome and 15 lateral gene transfer events.</title>
        <authorList>
            <person name="Petersen C."/>
            <person name="Sorensen T."/>
            <person name="Nielsen M.R."/>
            <person name="Sondergaard T.E."/>
            <person name="Sorensen J.L."/>
            <person name="Fitzpatrick D.A."/>
            <person name="Frisvad J.C."/>
            <person name="Nielsen K.L."/>
        </authorList>
    </citation>
    <scope>NUCLEOTIDE SEQUENCE</scope>
    <source>
        <strain evidence="2">IBT 19713</strain>
    </source>
</reference>
<dbReference type="SUPFAM" id="SSF52799">
    <property type="entry name" value="(Phosphotyrosine protein) phosphatases II"/>
    <property type="match status" value="1"/>
</dbReference>
<comment type="caution">
    <text evidence="2">The sequence shown here is derived from an EMBL/GenBank/DDBJ whole genome shotgun (WGS) entry which is preliminary data.</text>
</comment>
<name>A0A9W9NC63_9EURO</name>
<accession>A0A9W9NC63</accession>
<dbReference type="InterPro" id="IPR026893">
    <property type="entry name" value="Tyr/Ser_Pase_IphP-type"/>
</dbReference>
<gene>
    <name evidence="2" type="ORF">N7468_010170</name>
</gene>